<geneLocation type="plasmid" evidence="3 4">
    <name>pVIM-24-ZDHY414</name>
</geneLocation>
<dbReference type="AlphaFoldDB" id="A0A7S9LCF3"/>
<name>A0A7S9LCF3_9PSED</name>
<gene>
    <name evidence="3" type="ORF">IZU98_25715</name>
</gene>
<accession>A0A7S9LCF3</accession>
<dbReference type="PANTHER" id="PTHR34477:SF1">
    <property type="entry name" value="UPF0213 PROTEIN YHBQ"/>
    <property type="match status" value="1"/>
</dbReference>
<dbReference type="RefSeq" id="WP_031300532.1">
    <property type="nucleotide sequence ID" value="NZ_CP064945.1"/>
</dbReference>
<proteinExistence type="inferred from homology"/>
<dbReference type="PROSITE" id="PS50164">
    <property type="entry name" value="GIY_YIG"/>
    <property type="match status" value="1"/>
</dbReference>
<protein>
    <submittedName>
        <fullName evidence="3">GIY-YIG nuclease family protein</fullName>
    </submittedName>
</protein>
<evidence type="ECO:0000313" key="3">
    <source>
        <dbReference type="EMBL" id="QPH51665.1"/>
    </source>
</evidence>
<dbReference type="InterPro" id="IPR000305">
    <property type="entry name" value="GIY-YIG_endonuc"/>
</dbReference>
<dbReference type="Pfam" id="PF01541">
    <property type="entry name" value="GIY-YIG"/>
    <property type="match status" value="1"/>
</dbReference>
<dbReference type="Proteomes" id="UP000594430">
    <property type="component" value="Plasmid pVIM-24-ZDHY414"/>
</dbReference>
<dbReference type="EMBL" id="CP064948">
    <property type="protein sequence ID" value="QPH51665.1"/>
    <property type="molecule type" value="Genomic_DNA"/>
</dbReference>
<organism evidence="3 4">
    <name type="scientific">Pseudomonas fulva</name>
    <dbReference type="NCBI Taxonomy" id="47880"/>
    <lineage>
        <taxon>Bacteria</taxon>
        <taxon>Pseudomonadati</taxon>
        <taxon>Pseudomonadota</taxon>
        <taxon>Gammaproteobacteria</taxon>
        <taxon>Pseudomonadales</taxon>
        <taxon>Pseudomonadaceae</taxon>
        <taxon>Pseudomonas</taxon>
    </lineage>
</organism>
<dbReference type="InterPro" id="IPR035901">
    <property type="entry name" value="GIY-YIG_endonuc_sf"/>
</dbReference>
<sequence length="101" mass="11705">MTDATWFVYMLECRSKRIYTGVTPRLDQRILAHQKGQGALFTKLDSPQGLIAAKPFPSQREARQVELQVKRLPAVYKRTLARLWSEQHPIDEIAQQLFPPQ</sequence>
<keyword evidence="3" id="KW-0614">Plasmid</keyword>
<dbReference type="InterPro" id="IPR050190">
    <property type="entry name" value="UPF0213_domain"/>
</dbReference>
<evidence type="ECO:0000259" key="2">
    <source>
        <dbReference type="PROSITE" id="PS50164"/>
    </source>
</evidence>
<comment type="similarity">
    <text evidence="1">Belongs to the UPF0213 family.</text>
</comment>
<dbReference type="Gene3D" id="3.40.1440.10">
    <property type="entry name" value="GIY-YIG endonuclease"/>
    <property type="match status" value="1"/>
</dbReference>
<reference evidence="3 4" key="1">
    <citation type="submission" date="2020-11" db="EMBL/GenBank/DDBJ databases">
        <title>Pseudomonas fulva producing VIM-24.</title>
        <authorList>
            <person name="Liu S."/>
        </authorList>
    </citation>
    <scope>NUCLEOTIDE SEQUENCE [LARGE SCALE GENOMIC DNA]</scope>
    <source>
        <strain evidence="3 4">ZDHY414</strain>
        <plasmid evidence="3 4">pVIM-24-ZDHY414</plasmid>
    </source>
</reference>
<dbReference type="CDD" id="cd10456">
    <property type="entry name" value="GIY-YIG_UPF0213"/>
    <property type="match status" value="1"/>
</dbReference>
<dbReference type="PANTHER" id="PTHR34477">
    <property type="entry name" value="UPF0213 PROTEIN YHBQ"/>
    <property type="match status" value="1"/>
</dbReference>
<feature type="domain" description="GIY-YIG" evidence="2">
    <location>
        <begin position="4"/>
        <end position="82"/>
    </location>
</feature>
<evidence type="ECO:0000313" key="4">
    <source>
        <dbReference type="Proteomes" id="UP000594430"/>
    </source>
</evidence>
<dbReference type="SUPFAM" id="SSF82771">
    <property type="entry name" value="GIY-YIG endonuclease"/>
    <property type="match status" value="1"/>
</dbReference>
<evidence type="ECO:0000256" key="1">
    <source>
        <dbReference type="ARBA" id="ARBA00007435"/>
    </source>
</evidence>